<keyword evidence="2" id="KW-0813">Transport</keyword>
<organism evidence="11 12">
    <name type="scientific">Clostridium neonatale</name>
    <dbReference type="NCBI Taxonomy" id="137838"/>
    <lineage>
        <taxon>Bacteria</taxon>
        <taxon>Bacillati</taxon>
        <taxon>Bacillota</taxon>
        <taxon>Clostridia</taxon>
        <taxon>Eubacteriales</taxon>
        <taxon>Clostridiaceae</taxon>
        <taxon>Clostridium</taxon>
    </lineage>
</organism>
<dbReference type="PROSITE" id="PS00218">
    <property type="entry name" value="AMINO_ACID_PERMEASE_1"/>
    <property type="match status" value="1"/>
</dbReference>
<dbReference type="AlphaFoldDB" id="A0A653AU58"/>
<feature type="domain" description="Amino acid permease/ SLC12A" evidence="9">
    <location>
        <begin position="15"/>
        <end position="450"/>
    </location>
</feature>
<proteinExistence type="predicted"/>
<keyword evidence="4 8" id="KW-0812">Transmembrane</keyword>
<protein>
    <submittedName>
        <fullName evidence="10">Amino acid/polyamine transporter</fullName>
    </submittedName>
    <submittedName>
        <fullName evidence="11">D-serine/D-alanine/glycine transporter</fullName>
    </submittedName>
</protein>
<evidence type="ECO:0000313" key="11">
    <source>
        <dbReference type="EMBL" id="VCT85055.1"/>
    </source>
</evidence>
<dbReference type="GO" id="GO:0005886">
    <property type="term" value="C:plasma membrane"/>
    <property type="evidence" value="ECO:0007669"/>
    <property type="project" value="UniProtKB-SubCell"/>
</dbReference>
<dbReference type="PIRSF" id="PIRSF006060">
    <property type="entry name" value="AA_transporter"/>
    <property type="match status" value="1"/>
</dbReference>
<feature type="transmembrane region" description="Helical" evidence="8">
    <location>
        <begin position="399"/>
        <end position="420"/>
    </location>
</feature>
<feature type="transmembrane region" description="Helical" evidence="8">
    <location>
        <begin position="357"/>
        <end position="378"/>
    </location>
</feature>
<evidence type="ECO:0000256" key="6">
    <source>
        <dbReference type="ARBA" id="ARBA00022989"/>
    </source>
</evidence>
<dbReference type="Gene3D" id="1.20.1740.10">
    <property type="entry name" value="Amino acid/polyamine transporter I"/>
    <property type="match status" value="1"/>
</dbReference>
<evidence type="ECO:0000256" key="8">
    <source>
        <dbReference type="SAM" id="Phobius"/>
    </source>
</evidence>
<dbReference type="InterPro" id="IPR004840">
    <property type="entry name" value="Amino_acid_permease_CS"/>
</dbReference>
<feature type="transmembrane region" description="Helical" evidence="8">
    <location>
        <begin position="330"/>
        <end position="351"/>
    </location>
</feature>
<evidence type="ECO:0000256" key="4">
    <source>
        <dbReference type="ARBA" id="ARBA00022692"/>
    </source>
</evidence>
<keyword evidence="3" id="KW-1003">Cell membrane</keyword>
<dbReference type="EMBL" id="CAKJVE010000004">
    <property type="protein sequence ID" value="CAG9706728.1"/>
    <property type="molecule type" value="Genomic_DNA"/>
</dbReference>
<dbReference type="RefSeq" id="WP_159116549.1">
    <property type="nucleotide sequence ID" value="NZ_CAKJVE010000004.1"/>
</dbReference>
<evidence type="ECO:0000256" key="2">
    <source>
        <dbReference type="ARBA" id="ARBA00022448"/>
    </source>
</evidence>
<keyword evidence="5" id="KW-0029">Amino-acid transport</keyword>
<evidence type="ECO:0000313" key="12">
    <source>
        <dbReference type="Proteomes" id="UP000431451"/>
    </source>
</evidence>
<dbReference type="Proteomes" id="UP000431451">
    <property type="component" value="Unassembled WGS sequence"/>
</dbReference>
<evidence type="ECO:0000256" key="1">
    <source>
        <dbReference type="ARBA" id="ARBA00004651"/>
    </source>
</evidence>
<feature type="transmembrane region" description="Helical" evidence="8">
    <location>
        <begin position="150"/>
        <end position="172"/>
    </location>
</feature>
<feature type="transmembrane region" description="Helical" evidence="8">
    <location>
        <begin position="15"/>
        <end position="32"/>
    </location>
</feature>
<dbReference type="PANTHER" id="PTHR43495:SF2">
    <property type="entry name" value="D-SERINE_D-ALANINE_GLYCINE TRANSPORTER"/>
    <property type="match status" value="1"/>
</dbReference>
<comment type="subcellular location">
    <subcellularLocation>
        <location evidence="1">Cell membrane</location>
        <topology evidence="1">Multi-pass membrane protein</topology>
    </subcellularLocation>
</comment>
<keyword evidence="7 8" id="KW-0472">Membrane</keyword>
<dbReference type="EMBL" id="UWJD01000002">
    <property type="protein sequence ID" value="VCT85055.1"/>
    <property type="molecule type" value="Genomic_DNA"/>
</dbReference>
<feature type="transmembrane region" description="Helical" evidence="8">
    <location>
        <begin position="273"/>
        <end position="298"/>
    </location>
</feature>
<dbReference type="Proteomes" id="UP000789738">
    <property type="component" value="Unassembled WGS sequence"/>
</dbReference>
<feature type="transmembrane region" description="Helical" evidence="8">
    <location>
        <begin position="82"/>
        <end position="105"/>
    </location>
</feature>
<evidence type="ECO:0000256" key="5">
    <source>
        <dbReference type="ARBA" id="ARBA00022970"/>
    </source>
</evidence>
<evidence type="ECO:0000256" key="7">
    <source>
        <dbReference type="ARBA" id="ARBA00023136"/>
    </source>
</evidence>
<evidence type="ECO:0000259" key="9">
    <source>
        <dbReference type="Pfam" id="PF00324"/>
    </source>
</evidence>
<accession>A0A653AU58</accession>
<name>A0A653AU58_9CLOT</name>
<evidence type="ECO:0000256" key="3">
    <source>
        <dbReference type="ARBA" id="ARBA00022475"/>
    </source>
</evidence>
<dbReference type="FunFam" id="1.20.1740.10:FF:000001">
    <property type="entry name" value="Amino acid permease"/>
    <property type="match status" value="1"/>
</dbReference>
<keyword evidence="6 8" id="KW-1133">Transmembrane helix</keyword>
<dbReference type="GO" id="GO:0006865">
    <property type="term" value="P:amino acid transport"/>
    <property type="evidence" value="ECO:0007669"/>
    <property type="project" value="UniProtKB-KW"/>
</dbReference>
<feature type="transmembrane region" description="Helical" evidence="8">
    <location>
        <begin position="117"/>
        <end position="138"/>
    </location>
</feature>
<dbReference type="GO" id="GO:0055085">
    <property type="term" value="P:transmembrane transport"/>
    <property type="evidence" value="ECO:0007669"/>
    <property type="project" value="InterPro"/>
</dbReference>
<sequence>MSENENLSRGLKNRHVQLLAIGGAIGTGLFLGSGRSISLAGPSILFAYAITGTVCFFIMRALGELLLSNLNYHSFVDFVHDYLGNGAAFITGWTYWFCWISLAMADLTAAGLYIQYWFPNIAQWVPSLIVLIVLLIMNLTTVKLFGEMEFWFALIKIVAILALIIIGTFMIIKGFSTDAGASSFTNLWNNGGWLPNGIKGFVLSFQMVVFAFTGIELVGLTAGETENPEHVIPKAINNIPIRIIIFYIGALIVIMSIYPWNSINPDKSPFVQVFSAVGITAAASIVNFVVLTSAASACNSGIFSTSRMVYSLAKENNAPESMKKLTPNQVPSNAIIFSAAVIFISVILNYIMPEGVFVLITSISTFCFIFIWAIIVICHLRYRKTNPELAFRSKFKMPLYPIANYIILAFLIFVIGILALNKETRVALFVTPVWFIMLGVIYNILKLKTKNEEAVKGDLV</sequence>
<reference evidence="10" key="2">
    <citation type="submission" date="2021-10" db="EMBL/GenBank/DDBJ databases">
        <authorList>
            <person name="Mesa V."/>
        </authorList>
    </citation>
    <scope>NUCLEOTIDE SEQUENCE</scope>
    <source>
        <strain evidence="10">CC3_PB</strain>
    </source>
</reference>
<feature type="transmembrane region" description="Helical" evidence="8">
    <location>
        <begin position="243"/>
        <end position="261"/>
    </location>
</feature>
<reference evidence="11 12" key="1">
    <citation type="submission" date="2018-06" db="EMBL/GenBank/DDBJ databases">
        <authorList>
            <consortium name="IHU Genomes"/>
        </authorList>
    </citation>
    <scope>NUCLEOTIDE SEQUENCE [LARGE SCALE GENOMIC DNA]</scope>
    <source>
        <strain evidence="11 12">NEC25</strain>
    </source>
</reference>
<feature type="transmembrane region" description="Helical" evidence="8">
    <location>
        <begin position="426"/>
        <end position="445"/>
    </location>
</feature>
<feature type="transmembrane region" description="Helical" evidence="8">
    <location>
        <begin position="44"/>
        <end position="62"/>
    </location>
</feature>
<dbReference type="InterPro" id="IPR004841">
    <property type="entry name" value="AA-permease/SLC12A_dom"/>
</dbReference>
<dbReference type="PANTHER" id="PTHR43495">
    <property type="entry name" value="GABA PERMEASE"/>
    <property type="match status" value="1"/>
</dbReference>
<evidence type="ECO:0000313" key="10">
    <source>
        <dbReference type="EMBL" id="CAG9706728.1"/>
    </source>
</evidence>
<dbReference type="Pfam" id="PF00324">
    <property type="entry name" value="AA_permease"/>
    <property type="match status" value="1"/>
</dbReference>
<gene>
    <name evidence="11" type="primary">cycA</name>
    <name evidence="10" type="ORF">CNEO_42607</name>
    <name evidence="11" type="ORF">CNEONATNEC25_02656</name>
</gene>